<dbReference type="PANTHER" id="PTHR30590:SF2">
    <property type="entry name" value="INNER MEMBRANE PROTEIN"/>
    <property type="match status" value="1"/>
</dbReference>
<gene>
    <name evidence="3" type="ORF">GLP40_16685</name>
</gene>
<feature type="transmembrane region" description="Helical" evidence="1">
    <location>
        <begin position="29"/>
        <end position="48"/>
    </location>
</feature>
<keyword evidence="1" id="KW-0472">Membrane</keyword>
<comment type="caution">
    <text evidence="3">The sequence shown here is derived from an EMBL/GenBank/DDBJ whole genome shotgun (WGS) entry which is preliminary data.</text>
</comment>
<dbReference type="Proteomes" id="UP000432464">
    <property type="component" value="Unassembled WGS sequence"/>
</dbReference>
<dbReference type="InterPro" id="IPR052529">
    <property type="entry name" value="Bact_Transport_Assoc"/>
</dbReference>
<organism evidence="3 4">
    <name type="scientific">Nocardia aurantiaca</name>
    <dbReference type="NCBI Taxonomy" id="2675850"/>
    <lineage>
        <taxon>Bacteria</taxon>
        <taxon>Bacillati</taxon>
        <taxon>Actinomycetota</taxon>
        <taxon>Actinomycetes</taxon>
        <taxon>Mycobacteriales</taxon>
        <taxon>Nocardiaceae</taxon>
        <taxon>Nocardia</taxon>
    </lineage>
</organism>
<dbReference type="EMBL" id="WMBB01000007">
    <property type="protein sequence ID" value="MTE14392.1"/>
    <property type="molecule type" value="Genomic_DNA"/>
</dbReference>
<dbReference type="PANTHER" id="PTHR30590">
    <property type="entry name" value="INNER MEMBRANE PROTEIN"/>
    <property type="match status" value="1"/>
</dbReference>
<reference evidence="3 4" key="1">
    <citation type="submission" date="2019-11" db="EMBL/GenBank/DDBJ databases">
        <title>Nocardia sp. nov. CT2-14 isolated from soil.</title>
        <authorList>
            <person name="Kanchanasin P."/>
            <person name="Tanasupawat S."/>
            <person name="Yuki M."/>
            <person name="Kudo T."/>
        </authorList>
    </citation>
    <scope>NUCLEOTIDE SEQUENCE [LARGE SCALE GENOMIC DNA]</scope>
    <source>
        <strain evidence="3 4">CT2-14</strain>
    </source>
</reference>
<evidence type="ECO:0000313" key="4">
    <source>
        <dbReference type="Proteomes" id="UP000432464"/>
    </source>
</evidence>
<feature type="transmembrane region" description="Helical" evidence="1">
    <location>
        <begin position="96"/>
        <end position="116"/>
    </location>
</feature>
<keyword evidence="1" id="KW-0812">Transmembrane</keyword>
<keyword evidence="1" id="KW-1133">Transmembrane helix</keyword>
<proteinExistence type="predicted"/>
<dbReference type="Pfam" id="PF04235">
    <property type="entry name" value="DUF418"/>
    <property type="match status" value="1"/>
</dbReference>
<feature type="transmembrane region" description="Helical" evidence="1">
    <location>
        <begin position="128"/>
        <end position="148"/>
    </location>
</feature>
<protein>
    <submittedName>
        <fullName evidence="3">DUF418 domain-containing protein</fullName>
    </submittedName>
</protein>
<dbReference type="InterPro" id="IPR007349">
    <property type="entry name" value="DUF418"/>
</dbReference>
<feature type="domain" description="DUF418" evidence="2">
    <location>
        <begin position="12"/>
        <end position="164"/>
    </location>
</feature>
<accession>A0A6I3KWI6</accession>
<evidence type="ECO:0000256" key="1">
    <source>
        <dbReference type="SAM" id="Phobius"/>
    </source>
</evidence>
<dbReference type="AlphaFoldDB" id="A0A6I3KWI6"/>
<sequence length="173" mass="18931">MSIALFLLGAHLFRAGVFQPEGARIRKRLLVIGFAVAAPIDLILGMVGGDLILVTRYGTAPLVSLGILALVAEFYAHRPAPGFVARRFAEVGRMALSCYILQNLVTGFLCFGWGLGLGLVSANARVPFTAGIYVLVCALMLCVAHLWLRRFDRGPVEWLWNLSYRALTRRGGR</sequence>
<evidence type="ECO:0000313" key="3">
    <source>
        <dbReference type="EMBL" id="MTE14392.1"/>
    </source>
</evidence>
<keyword evidence="4" id="KW-1185">Reference proteome</keyword>
<feature type="transmembrane region" description="Helical" evidence="1">
    <location>
        <begin position="54"/>
        <end position="75"/>
    </location>
</feature>
<evidence type="ECO:0000259" key="2">
    <source>
        <dbReference type="Pfam" id="PF04235"/>
    </source>
</evidence>
<name>A0A6I3KWI6_9NOCA</name>